<evidence type="ECO:0000256" key="9">
    <source>
        <dbReference type="RuleBase" id="RU003624"/>
    </source>
</evidence>
<evidence type="ECO:0000259" key="10">
    <source>
        <dbReference type="PROSITE" id="PS50823"/>
    </source>
</evidence>
<dbReference type="Gene3D" id="3.30.1140.32">
    <property type="entry name" value="Ribosomal protein S3, C-terminal domain"/>
    <property type="match status" value="1"/>
</dbReference>
<dbReference type="PANTHER" id="PTHR11760">
    <property type="entry name" value="30S/40S RIBOSOMAL PROTEIN S3"/>
    <property type="match status" value="1"/>
</dbReference>
<dbReference type="InterPro" id="IPR009019">
    <property type="entry name" value="KH_sf_prok-type"/>
</dbReference>
<dbReference type="GO" id="GO:0006412">
    <property type="term" value="P:translation"/>
    <property type="evidence" value="ECO:0007669"/>
    <property type="project" value="UniProtKB-UniRule"/>
</dbReference>
<proteinExistence type="inferred from homology"/>
<comment type="function">
    <text evidence="6 8">Binds the lower part of the 30S subunit head. Binds mRNA in the 70S ribosome, positioning it for translation.</text>
</comment>
<dbReference type="GO" id="GO:0003729">
    <property type="term" value="F:mRNA binding"/>
    <property type="evidence" value="ECO:0007669"/>
    <property type="project" value="UniProtKB-UniRule"/>
</dbReference>
<dbReference type="Gene3D" id="3.30.300.20">
    <property type="match status" value="1"/>
</dbReference>
<protein>
    <recommendedName>
        <fullName evidence="7 8">Small ribosomal subunit protein uS3</fullName>
    </recommendedName>
</protein>
<keyword evidence="3 8" id="KW-0694">RNA-binding</keyword>
<evidence type="ECO:0000256" key="4">
    <source>
        <dbReference type="ARBA" id="ARBA00022980"/>
    </source>
</evidence>
<dbReference type="NCBIfam" id="TIGR01009">
    <property type="entry name" value="rpsC_bact"/>
    <property type="match status" value="1"/>
</dbReference>
<comment type="subunit">
    <text evidence="8">Part of the 30S ribosomal subunit. Forms a tight complex with proteins S10 and S14.</text>
</comment>
<evidence type="ECO:0000256" key="5">
    <source>
        <dbReference type="ARBA" id="ARBA00023274"/>
    </source>
</evidence>
<dbReference type="GO" id="GO:0019843">
    <property type="term" value="F:rRNA binding"/>
    <property type="evidence" value="ECO:0007669"/>
    <property type="project" value="UniProtKB-UniRule"/>
</dbReference>
<evidence type="ECO:0000313" key="11">
    <source>
        <dbReference type="EMBL" id="AFD20362.1"/>
    </source>
</evidence>
<organism evidence="11">
    <name type="scientific">Banana wilt phytoplasma</name>
    <dbReference type="NCBI Taxonomy" id="1158809"/>
    <lineage>
        <taxon>Bacteria</taxon>
        <taxon>Bacillati</taxon>
        <taxon>Mycoplasmatota</taxon>
        <taxon>Mollicutes</taxon>
        <taxon>Acholeplasmatales</taxon>
        <taxon>Acholeplasmataceae</taxon>
        <taxon>Candidatus Phytoplasma</taxon>
        <taxon>16SrI (Aster yellows group)</taxon>
    </lineage>
</organism>
<dbReference type="InterPro" id="IPR018280">
    <property type="entry name" value="Ribosomal_uS3_CS"/>
</dbReference>
<feature type="domain" description="KH type-2" evidence="10">
    <location>
        <begin position="39"/>
        <end position="111"/>
    </location>
</feature>
<sequence length="245" mass="27748">MGQKSNPNGLRIGINRSWESQWYADHKQVPVLIVEDFKIRNLIKQFYPKSSISHVKINRLKKSNNEHIEIDLYTSRIGIVQGPGNKSKNTLIQKIEKMIQKKITINVFEVKKSDQIAVLVAQNIAVQLQKRAFFRAVQKIAVQKALKSGAKGIKVIISGRLGGAEIARRETVSLGLVPLNTFKANIDYGVEEAHTSYGVIGIQVWIYSGTNKVSIVKNDEKRKNLNFKDNKQDKENMVKNKKVLK</sequence>
<evidence type="ECO:0000256" key="8">
    <source>
        <dbReference type="HAMAP-Rule" id="MF_01309"/>
    </source>
</evidence>
<keyword evidence="2 8" id="KW-0699">rRNA-binding</keyword>
<dbReference type="InterPro" id="IPR001351">
    <property type="entry name" value="Ribosomal_uS3_C"/>
</dbReference>
<dbReference type="PANTHER" id="PTHR11760:SF19">
    <property type="entry name" value="SMALL RIBOSOMAL SUBUNIT PROTEIN US3C"/>
    <property type="match status" value="1"/>
</dbReference>
<accession>H9A9L3</accession>
<dbReference type="PROSITE" id="PS00548">
    <property type="entry name" value="RIBOSOMAL_S3"/>
    <property type="match status" value="1"/>
</dbReference>
<dbReference type="GO" id="GO:0003735">
    <property type="term" value="F:structural constituent of ribosome"/>
    <property type="evidence" value="ECO:0007669"/>
    <property type="project" value="InterPro"/>
</dbReference>
<dbReference type="HAMAP" id="MF_01309_B">
    <property type="entry name" value="Ribosomal_uS3_B"/>
    <property type="match status" value="1"/>
</dbReference>
<dbReference type="InterPro" id="IPR036419">
    <property type="entry name" value="Ribosomal_S3_C_sf"/>
</dbReference>
<dbReference type="GO" id="GO:0022627">
    <property type="term" value="C:cytosolic small ribosomal subunit"/>
    <property type="evidence" value="ECO:0007669"/>
    <property type="project" value="TreeGrafter"/>
</dbReference>
<dbReference type="Pfam" id="PF07650">
    <property type="entry name" value="KH_2"/>
    <property type="match status" value="1"/>
</dbReference>
<dbReference type="PROSITE" id="PS50823">
    <property type="entry name" value="KH_TYPE_2"/>
    <property type="match status" value="1"/>
</dbReference>
<dbReference type="CDD" id="cd02412">
    <property type="entry name" value="KH-II_30S_S3"/>
    <property type="match status" value="1"/>
</dbReference>
<keyword evidence="4 8" id="KW-0689">Ribosomal protein</keyword>
<dbReference type="SUPFAM" id="SSF54814">
    <property type="entry name" value="Prokaryotic type KH domain (KH-domain type II)"/>
    <property type="match status" value="1"/>
</dbReference>
<dbReference type="FunFam" id="3.30.300.20:FF:000001">
    <property type="entry name" value="30S ribosomal protein S3"/>
    <property type="match status" value="1"/>
</dbReference>
<evidence type="ECO:0000256" key="3">
    <source>
        <dbReference type="ARBA" id="ARBA00022884"/>
    </source>
</evidence>
<dbReference type="EMBL" id="JN872864">
    <property type="protein sequence ID" value="AFD20362.1"/>
    <property type="molecule type" value="Genomic_DNA"/>
</dbReference>
<evidence type="ECO:0000256" key="7">
    <source>
        <dbReference type="ARBA" id="ARBA00035257"/>
    </source>
</evidence>
<keyword evidence="5 8" id="KW-0687">Ribonucleoprotein</keyword>
<gene>
    <name evidence="11" type="primary">rps3</name>
    <name evidence="8" type="synonym">rpsC</name>
</gene>
<dbReference type="SUPFAM" id="SSF54821">
    <property type="entry name" value="Ribosomal protein S3 C-terminal domain"/>
    <property type="match status" value="1"/>
</dbReference>
<dbReference type="AlphaFoldDB" id="H9A9L3"/>
<evidence type="ECO:0000256" key="2">
    <source>
        <dbReference type="ARBA" id="ARBA00022730"/>
    </source>
</evidence>
<comment type="similarity">
    <text evidence="1 8 9">Belongs to the universal ribosomal protein uS3 family.</text>
</comment>
<dbReference type="Pfam" id="PF00189">
    <property type="entry name" value="Ribosomal_S3_C"/>
    <property type="match status" value="1"/>
</dbReference>
<evidence type="ECO:0000256" key="6">
    <source>
        <dbReference type="ARBA" id="ARBA00024998"/>
    </source>
</evidence>
<reference evidence="11" key="1">
    <citation type="submission" date="2011-10" db="EMBL/GenBank/DDBJ databases">
        <title>A new wilt disease of banana plants in Papua New Guinea associated with a phytoplasma.</title>
        <authorList>
            <person name="Jones L.M."/>
            <person name="Constable F.E."/>
            <person name="Kokoa P."/>
            <person name="Rodoni B.C."/>
            <person name="Davis R.I."/>
        </authorList>
    </citation>
    <scope>NUCLEOTIDE SEQUENCE</scope>
    <source>
        <strain evidence="11">RID5365</strain>
    </source>
</reference>
<name>H9A9L3_9MOLU</name>
<evidence type="ECO:0000256" key="1">
    <source>
        <dbReference type="ARBA" id="ARBA00010761"/>
    </source>
</evidence>
<dbReference type="InterPro" id="IPR015946">
    <property type="entry name" value="KH_dom-like_a/b"/>
</dbReference>
<dbReference type="InterPro" id="IPR057258">
    <property type="entry name" value="Ribosomal_uS3"/>
</dbReference>
<dbReference type="InterPro" id="IPR004044">
    <property type="entry name" value="KH_dom_type_2"/>
</dbReference>
<dbReference type="InterPro" id="IPR005704">
    <property type="entry name" value="Ribosomal_uS3_bac-typ"/>
</dbReference>